<dbReference type="Pfam" id="PF13786">
    <property type="entry name" value="DUF4179"/>
    <property type="match status" value="1"/>
</dbReference>
<organism evidence="3 4">
    <name type="scientific">Clostridium kluyveri</name>
    <dbReference type="NCBI Taxonomy" id="1534"/>
    <lineage>
        <taxon>Bacteria</taxon>
        <taxon>Bacillati</taxon>
        <taxon>Bacillota</taxon>
        <taxon>Clostridia</taxon>
        <taxon>Eubacteriales</taxon>
        <taxon>Clostridiaceae</taxon>
        <taxon>Clostridium</taxon>
    </lineage>
</organism>
<dbReference type="Pfam" id="PF18705">
    <property type="entry name" value="DUF5643"/>
    <property type="match status" value="1"/>
</dbReference>
<accession>A0A1L5F3Z9</accession>
<feature type="domain" description="DUF5643" evidence="2">
    <location>
        <begin position="142"/>
        <end position="244"/>
    </location>
</feature>
<dbReference type="InterPro" id="IPR040680">
    <property type="entry name" value="DUF5643"/>
</dbReference>
<dbReference type="Gene3D" id="2.60.40.1630">
    <property type="entry name" value="bacillus anthracis domain"/>
    <property type="match status" value="1"/>
</dbReference>
<name>A0A1L5F3Z9_CLOKL</name>
<reference evidence="3 4" key="1">
    <citation type="submission" date="2016-12" db="EMBL/GenBank/DDBJ databases">
        <title>Complete genome sequence of Clostridium kluyveri JZZ isolated from the pit mud of a Chinese flavor liquor-making factory.</title>
        <authorList>
            <person name="Wang Y."/>
        </authorList>
    </citation>
    <scope>NUCLEOTIDE SEQUENCE [LARGE SCALE GENOMIC DNA]</scope>
    <source>
        <strain evidence="3 4">JZZ</strain>
    </source>
</reference>
<evidence type="ECO:0000313" key="3">
    <source>
        <dbReference type="EMBL" id="APM37735.1"/>
    </source>
</evidence>
<dbReference type="AlphaFoldDB" id="A0A1L5F3Z9"/>
<evidence type="ECO:0000259" key="2">
    <source>
        <dbReference type="Pfam" id="PF18705"/>
    </source>
</evidence>
<dbReference type="EMBL" id="CP018335">
    <property type="protein sequence ID" value="APM37735.1"/>
    <property type="molecule type" value="Genomic_DNA"/>
</dbReference>
<dbReference type="InterPro" id="IPR025436">
    <property type="entry name" value="DUF4179"/>
</dbReference>
<evidence type="ECO:0000259" key="1">
    <source>
        <dbReference type="Pfam" id="PF13786"/>
    </source>
</evidence>
<gene>
    <name evidence="3" type="ORF">BS101_02710</name>
</gene>
<evidence type="ECO:0000313" key="4">
    <source>
        <dbReference type="Proteomes" id="UP000184604"/>
    </source>
</evidence>
<proteinExistence type="predicted"/>
<dbReference type="Proteomes" id="UP000184604">
    <property type="component" value="Chromosome"/>
</dbReference>
<feature type="domain" description="DUF4179" evidence="1">
    <location>
        <begin position="9"/>
        <end position="48"/>
    </location>
</feature>
<protein>
    <submittedName>
        <fullName evidence="3">Uncharacterized protein</fullName>
    </submittedName>
</protein>
<sequence>MNKDLVSVNKQYKNYIDSIGKTKSDKGIDITFESAIADDNELFLNFIVRNNNKEIKNEYMEALGIPTSLKVNGERLNTGAGASWEFIDNNTIRVLKKIDWSQYKKKDKMNIDIDIDELYGKKGNWGVRFFVDKSNLVQKTVQYKVNKKIEINGREGKIDTVTVSPLTVSIKGTENFSKHSGGQFLNFIALDDKGYGLLWDGSSCSDSGNTNPSDWTTNFINTENSKSVTIIPVYTTKQESKKLPDVKLDVNAAARPLVLTIDTDRSIKIKDYFIEGDYLVVKYAQQYNGKEGLNNYIDMPIYLIADGTEIKEYTVGDKAIELWRKYDNDNQPIHVYKIGKARDIRIGTYDGSDLMIMKDKSITVKTK</sequence>